<dbReference type="OrthoDB" id="9815002at2"/>
<name>A0A2K9MFD1_9RHOB</name>
<dbReference type="Pfam" id="PF01464">
    <property type="entry name" value="SLT"/>
    <property type="match status" value="1"/>
</dbReference>
<evidence type="ECO:0000256" key="3">
    <source>
        <dbReference type="SAM" id="SignalP"/>
    </source>
</evidence>
<dbReference type="Gene3D" id="1.10.530.10">
    <property type="match status" value="1"/>
</dbReference>
<dbReference type="KEGG" id="paru:CYR75_08500"/>
<dbReference type="InterPro" id="IPR008258">
    <property type="entry name" value="Transglycosylase_SLT_dom_1"/>
</dbReference>
<evidence type="ECO:0000259" key="4">
    <source>
        <dbReference type="Pfam" id="PF01464"/>
    </source>
</evidence>
<dbReference type="SUPFAM" id="SSF53955">
    <property type="entry name" value="Lysozyme-like"/>
    <property type="match status" value="1"/>
</dbReference>
<accession>A0A2K9MFD1</accession>
<dbReference type="PANTHER" id="PTHR37423">
    <property type="entry name" value="SOLUBLE LYTIC MUREIN TRANSGLYCOSYLASE-RELATED"/>
    <property type="match status" value="1"/>
</dbReference>
<dbReference type="PANTHER" id="PTHR37423:SF2">
    <property type="entry name" value="MEMBRANE-BOUND LYTIC MUREIN TRANSGLYCOSYLASE C"/>
    <property type="match status" value="1"/>
</dbReference>
<sequence>MRRLWAVAAALGLAAGAVQARPAVDAVYGLPPVAEVKDRRCTADGLHCIEVSSYVPDVCRTIERAASREGLDKHFLARLIWKESRFEPSALSPVGAEGIAQFMPGTARIVGLHDPFNPAEAIQVAASYLSRLSRFYGSLGLAAVAYNGGERRAADFMRDGGTLPYETQDYVEAITGFNAWRWREDPPGPDKLDLRLDGDAPFLDACIRLAGNRQLREFAPSGQSPVLPWGVILASHPSKGGAQGQVQRLNRALRPILGPKQVSYVRRSLRKGTRKVYTAQVGWNSRSEANLFCQKARTVGLSCIVLRN</sequence>
<comment type="similarity">
    <text evidence="2">Belongs to the virb1 family.</text>
</comment>
<protein>
    <submittedName>
        <fullName evidence="5">Lytic transglycosylase</fullName>
    </submittedName>
</protein>
<evidence type="ECO:0000313" key="6">
    <source>
        <dbReference type="Proteomes" id="UP000234882"/>
    </source>
</evidence>
<dbReference type="EMBL" id="CP025583">
    <property type="protein sequence ID" value="AUM74304.1"/>
    <property type="molecule type" value="Genomic_DNA"/>
</dbReference>
<evidence type="ECO:0000256" key="1">
    <source>
        <dbReference type="ARBA" id="ARBA00007734"/>
    </source>
</evidence>
<feature type="signal peptide" evidence="3">
    <location>
        <begin position="1"/>
        <end position="20"/>
    </location>
</feature>
<feature type="domain" description="Transglycosylase SLT" evidence="4">
    <location>
        <begin position="61"/>
        <end position="155"/>
    </location>
</feature>
<feature type="chain" id="PRO_5014972794" evidence="3">
    <location>
        <begin position="21"/>
        <end position="308"/>
    </location>
</feature>
<organism evidence="5 6">
    <name type="scientific">Paracoccus jeotgali</name>
    <dbReference type="NCBI Taxonomy" id="2065379"/>
    <lineage>
        <taxon>Bacteria</taxon>
        <taxon>Pseudomonadati</taxon>
        <taxon>Pseudomonadota</taxon>
        <taxon>Alphaproteobacteria</taxon>
        <taxon>Rhodobacterales</taxon>
        <taxon>Paracoccaceae</taxon>
        <taxon>Paracoccus</taxon>
    </lineage>
</organism>
<evidence type="ECO:0000313" key="5">
    <source>
        <dbReference type="EMBL" id="AUM74304.1"/>
    </source>
</evidence>
<evidence type="ECO:0000256" key="2">
    <source>
        <dbReference type="ARBA" id="ARBA00009387"/>
    </source>
</evidence>
<dbReference type="RefSeq" id="WP_101499650.1">
    <property type="nucleotide sequence ID" value="NZ_CP025583.1"/>
</dbReference>
<keyword evidence="3" id="KW-0732">Signal</keyword>
<proteinExistence type="inferred from homology"/>
<comment type="similarity">
    <text evidence="1">Belongs to the transglycosylase Slt family.</text>
</comment>
<dbReference type="InterPro" id="IPR023346">
    <property type="entry name" value="Lysozyme-like_dom_sf"/>
</dbReference>
<dbReference type="Proteomes" id="UP000234882">
    <property type="component" value="Chromosome"/>
</dbReference>
<keyword evidence="6" id="KW-1185">Reference proteome</keyword>
<reference evidence="6" key="1">
    <citation type="submission" date="2017-12" db="EMBL/GenBank/DDBJ databases">
        <title>Genomic analysis of Paracoccus sp. CBA4604.</title>
        <authorList>
            <person name="Roh S.W."/>
            <person name="Kim J.Y."/>
            <person name="Kim J.S."/>
        </authorList>
    </citation>
    <scope>NUCLEOTIDE SEQUENCE [LARGE SCALE GENOMIC DNA]</scope>
    <source>
        <strain evidence="6">CBA4604</strain>
    </source>
</reference>
<dbReference type="AlphaFoldDB" id="A0A2K9MFD1"/>
<dbReference type="CDD" id="cd00254">
    <property type="entry name" value="LT-like"/>
    <property type="match status" value="1"/>
</dbReference>
<gene>
    <name evidence="5" type="ORF">CYR75_08500</name>
</gene>